<feature type="compositionally biased region" description="Basic and acidic residues" evidence="17">
    <location>
        <begin position="582"/>
        <end position="592"/>
    </location>
</feature>
<keyword evidence="11 15" id="KW-0413">Isomerase</keyword>
<keyword evidence="8 15" id="KW-0347">Helicase</keyword>
<comment type="function">
    <text evidence="14 15">ATP-dependent DNA 3'-5' helicase required for initiation of viral DNA replication. It forms a complex with the viral E2 protein. The E1-E2 complex binds to the replication origin which contains binding sites for both proteins. During the initial step, a dimer of E1 interacts with a dimer of protein E2 leading to a complex that binds the viral origin of replication with high specificity. Then, a second dimer of E1 displaces the E2 dimer in an ATP-dependent manner to form the E1 tetramer. Following this, two E1 monomers are added to each half of the site, which results in the formation of two E1 trimers on the viral ori. Subsequently, two hexamers will be created. The double hexamer acts as a bi-directional helicase machinery and unwinds the viral DNA and then recruits the host DNA polymerase to start replication.</text>
</comment>
<dbReference type="EC" id="5.6.2.4" evidence="15 16"/>
<comment type="PTM">
    <text evidence="15">Phosphorylated.</text>
</comment>
<proteinExistence type="inferred from homology"/>
<keyword evidence="15" id="KW-0832">Ubl conjugation</keyword>
<evidence type="ECO:0000256" key="14">
    <source>
        <dbReference type="ARBA" id="ARBA00093297"/>
    </source>
</evidence>
<keyword evidence="10 15" id="KW-0238">DNA-binding</keyword>
<dbReference type="GO" id="GO:0043138">
    <property type="term" value="F:3'-5' DNA helicase activity"/>
    <property type="evidence" value="ECO:0007669"/>
    <property type="project" value="UniProtKB-UniRule"/>
</dbReference>
<dbReference type="Pfam" id="PF00524">
    <property type="entry name" value="PPV_E1_N"/>
    <property type="match status" value="1"/>
</dbReference>
<feature type="modified residue" description="Phosphoserine; by host" evidence="15">
    <location>
        <position position="96"/>
    </location>
</feature>
<dbReference type="GO" id="GO:0006260">
    <property type="term" value="P:DNA replication"/>
    <property type="evidence" value="ECO:0007669"/>
    <property type="project" value="UniProtKB-UniRule"/>
</dbReference>
<feature type="short sequence motif" description="Nuclear localization signal" evidence="15">
    <location>
        <begin position="81"/>
        <end position="83"/>
    </location>
</feature>
<evidence type="ECO:0000313" key="19">
    <source>
        <dbReference type="EMBL" id="AQM73706.1"/>
    </source>
</evidence>
<evidence type="ECO:0000256" key="13">
    <source>
        <dbReference type="ARBA" id="ARBA00048988"/>
    </source>
</evidence>
<dbReference type="GO" id="GO:0016887">
    <property type="term" value="F:ATP hydrolysis activity"/>
    <property type="evidence" value="ECO:0007669"/>
    <property type="project" value="RHEA"/>
</dbReference>
<name>A0A1Q1PPH1_9PAPI</name>
<dbReference type="HAMAP" id="MF_04000">
    <property type="entry name" value="PPV_E1"/>
    <property type="match status" value="1"/>
</dbReference>
<gene>
    <name evidence="15" type="primary">E1</name>
</gene>
<evidence type="ECO:0000256" key="16">
    <source>
        <dbReference type="PIRNR" id="PIRNR003383"/>
    </source>
</evidence>
<evidence type="ECO:0000256" key="4">
    <source>
        <dbReference type="ARBA" id="ARBA00022562"/>
    </source>
</evidence>
<evidence type="ECO:0000256" key="10">
    <source>
        <dbReference type="ARBA" id="ARBA00023125"/>
    </source>
</evidence>
<dbReference type="GO" id="GO:0005524">
    <property type="term" value="F:ATP binding"/>
    <property type="evidence" value="ECO:0007669"/>
    <property type="project" value="UniProtKB-UniRule"/>
</dbReference>
<feature type="region of interest" description="Disordered" evidence="17">
    <location>
        <begin position="582"/>
        <end position="608"/>
    </location>
</feature>
<feature type="short sequence motif" description="Nuclear export signal" evidence="15">
    <location>
        <begin position="95"/>
        <end position="104"/>
    </location>
</feature>
<keyword evidence="2 15" id="KW-0244">Early protein</keyword>
<evidence type="ECO:0000256" key="5">
    <source>
        <dbReference type="ARBA" id="ARBA00022705"/>
    </source>
</evidence>
<evidence type="ECO:0000256" key="12">
    <source>
        <dbReference type="ARBA" id="ARBA00034617"/>
    </source>
</evidence>
<dbReference type="InterPro" id="IPR014015">
    <property type="entry name" value="Helicase_SF3_DNA-vir"/>
</dbReference>
<organism evidence="19">
    <name type="scientific">Human papillomavirus</name>
    <dbReference type="NCBI Taxonomy" id="10566"/>
    <lineage>
        <taxon>Viruses</taxon>
        <taxon>Monodnaviria</taxon>
        <taxon>Shotokuvirae</taxon>
        <taxon>Cossaviricota</taxon>
        <taxon>Papovaviricetes</taxon>
        <taxon>Zurhausenvirales</taxon>
        <taxon>Papillomaviridae</taxon>
    </lineage>
</organism>
<keyword evidence="9 15" id="KW-0067">ATP-binding</keyword>
<dbReference type="EMBL" id="KX781288">
    <property type="protein sequence ID" value="AQM73706.1"/>
    <property type="molecule type" value="Genomic_DNA"/>
</dbReference>
<evidence type="ECO:0000256" key="9">
    <source>
        <dbReference type="ARBA" id="ARBA00022840"/>
    </source>
</evidence>
<dbReference type="Gene3D" id="3.40.50.300">
    <property type="entry name" value="P-loop containing nucleotide triphosphate hydrolases"/>
    <property type="match status" value="1"/>
</dbReference>
<dbReference type="Gene3D" id="3.40.1310.10">
    <property type="match status" value="1"/>
</dbReference>
<feature type="cross-link" description="Glycyl lysine isopeptide (Lys-Gly) (interchain with G-Cter in SUMO)" evidence="15">
    <location>
        <position position="516"/>
    </location>
</feature>
<evidence type="ECO:0000256" key="2">
    <source>
        <dbReference type="ARBA" id="ARBA00022518"/>
    </source>
</evidence>
<dbReference type="GO" id="GO:0003677">
    <property type="term" value="F:DNA binding"/>
    <property type="evidence" value="ECO:0007669"/>
    <property type="project" value="UniProtKB-UniRule"/>
</dbReference>
<evidence type="ECO:0000256" key="3">
    <source>
        <dbReference type="ARBA" id="ARBA00022553"/>
    </source>
</evidence>
<protein>
    <recommendedName>
        <fullName evidence="15 16">Replication protein E1</fullName>
        <ecNumber evidence="15 16">5.6.2.4</ecNumber>
    </recommendedName>
    <alternativeName>
        <fullName evidence="15">ATP-dependent helicase E1</fullName>
    </alternativeName>
    <alternativeName>
        <fullName evidence="15">DNA 3'-5' helicase E1</fullName>
    </alternativeName>
</protein>
<dbReference type="Pfam" id="PF00519">
    <property type="entry name" value="PPV_E1_C"/>
    <property type="match status" value="1"/>
</dbReference>
<comment type="caution">
    <text evidence="15">Lacks conserved residue(s) required for the propagation of feature annotation.</text>
</comment>
<evidence type="ECO:0000256" key="1">
    <source>
        <dbReference type="ARBA" id="ARBA00004147"/>
    </source>
</evidence>
<reference evidence="19" key="1">
    <citation type="journal article" date="2016" name="J. Am. Acad. Dermatol.">
        <title>Human polyomavirus 6 and 7 are associated with pruritic and dyskeratotic dermatoses.</title>
        <authorList>
            <person name="Nguyen K.D."/>
            <person name="Lee E.E."/>
            <person name="Yue Y."/>
            <person name="Stork J."/>
            <person name="Pock L."/>
            <person name="North J.P."/>
            <person name="Vandergriff T."/>
            <person name="Cockerell C."/>
            <person name="Hosler G.A."/>
            <person name="Pastrana D.V."/>
            <person name="Buck C.B."/>
            <person name="Wang R.C."/>
        </authorList>
    </citation>
    <scope>NUCLEOTIDE SEQUENCE</scope>
    <source>
        <strain evidence="19">DyskD</strain>
    </source>
</reference>
<comment type="catalytic activity">
    <reaction evidence="12 15">
        <text>Couples ATP hydrolysis with the unwinding of duplex DNA by translocating in the 3'-5' direction.</text>
        <dbReference type="EC" id="5.6.2.4"/>
    </reaction>
</comment>
<dbReference type="Pfam" id="PF20450">
    <property type="entry name" value="PPV_E1_DBD"/>
    <property type="match status" value="1"/>
</dbReference>
<feature type="binding site" evidence="15">
    <location>
        <begin position="435"/>
        <end position="442"/>
    </location>
    <ligand>
        <name>ATP</name>
        <dbReference type="ChEBI" id="CHEBI:30616"/>
    </ligand>
</feature>
<keyword evidence="5 15" id="KW-0235">DNA replication</keyword>
<evidence type="ECO:0000256" key="8">
    <source>
        <dbReference type="ARBA" id="ARBA00022806"/>
    </source>
</evidence>
<comment type="subcellular location">
    <subcellularLocation>
        <location evidence="1 15">Host nucleus</location>
    </subcellularLocation>
</comment>
<evidence type="ECO:0000256" key="17">
    <source>
        <dbReference type="SAM" id="MobiDB-lite"/>
    </source>
</evidence>
<evidence type="ECO:0000256" key="7">
    <source>
        <dbReference type="ARBA" id="ARBA00022801"/>
    </source>
</evidence>
<keyword evidence="4 15" id="KW-1048">Host nucleus</keyword>
<dbReference type="InterPro" id="IPR037102">
    <property type="entry name" value="Znf_lg_T-Ag_D1_dom_sf"/>
</dbReference>
<dbReference type="GO" id="GO:0042025">
    <property type="term" value="C:host cell nucleus"/>
    <property type="evidence" value="ECO:0007669"/>
    <property type="project" value="UniProtKB-SubCell"/>
</dbReference>
<sequence length="608" mass="69483">MGDSDKGTVPNLKVSGSWYLIDEAECLESLDTMEELFDNSTDGSDISNLIDDVDNCSQGNSLALFNEQLVQDSNNAVAALKRKLVGSPVQTVAELSPRLEAVSISPQKPQSKRRLFGDSGIVEDEAENTFEQVVDHIELSNESADNTENSPVDLTQMLNSSNYKAVLYSKCKEKYGVSFTDLTRQFKSSKTCSNQWVIFVHAIRSELLEASKLLLQQQCEFLQTIIYDFDSIYLTFFKSAKNRETVQKLFCNMLNCTEFQMICNPPRTRSAPVAIFFFQKGFSNVSFKFGDYPEWIKKQTMLSHESAAAAETFELCQMIQWCYDHNYMEESIIAYRYAQEADVDANAAAFLKSNNQAKYVRDACMMVRHYKRQEMRELSMSDWIWKCSEECAEDSDWRIIPQFLKYQGVNFVSFLTVLRTFFKGIPKKQCIVFYGPPDTGKSYFCNTLCKFLKGKVISFMNRASHFWLQPLLEAKLGYLDDATFACWSFIDVNMRNALDGNEVCIDSKHKNPQQLKLPPMLVTTNVDVAKEPTLLYLRSRLQIFEFPNKLPFNEDGSLVYEITNATWTCFFRKLATQIDLSPKEELQDESGRSDSSFRCTAGKANDSL</sequence>
<dbReference type="InterPro" id="IPR027417">
    <property type="entry name" value="P-loop_NTPase"/>
</dbReference>
<dbReference type="Gene3D" id="1.10.10.510">
    <property type="entry name" value="Zinc finger, large T-antigen D1 domain"/>
    <property type="match status" value="1"/>
</dbReference>
<dbReference type="SUPFAM" id="SSF55464">
    <property type="entry name" value="Origin of replication-binding domain, RBD-like"/>
    <property type="match status" value="1"/>
</dbReference>
<dbReference type="PIRSF" id="PIRSF003383">
    <property type="entry name" value="Rep_E1_papillomaV"/>
    <property type="match status" value="1"/>
</dbReference>
<evidence type="ECO:0000256" key="6">
    <source>
        <dbReference type="ARBA" id="ARBA00022741"/>
    </source>
</evidence>
<dbReference type="InterPro" id="IPR001177">
    <property type="entry name" value="PPV_DNA_helicase_E1_C"/>
</dbReference>
<evidence type="ECO:0000256" key="11">
    <source>
        <dbReference type="ARBA" id="ARBA00023235"/>
    </source>
</evidence>
<dbReference type="SUPFAM" id="SSF52540">
    <property type="entry name" value="P-loop containing nucleoside triphosphate hydrolases"/>
    <property type="match status" value="1"/>
</dbReference>
<evidence type="ECO:0000256" key="15">
    <source>
        <dbReference type="HAMAP-Rule" id="MF_04000"/>
    </source>
</evidence>
<dbReference type="PROSITE" id="PS51206">
    <property type="entry name" value="SF3_HELICASE_1"/>
    <property type="match status" value="1"/>
</dbReference>
<comment type="PTM">
    <text evidence="15">Sumoylated.</text>
</comment>
<comment type="catalytic activity">
    <reaction evidence="13 15 16">
        <text>ATP + H2O = ADP + phosphate + H(+)</text>
        <dbReference type="Rhea" id="RHEA:13065"/>
        <dbReference type="ChEBI" id="CHEBI:15377"/>
        <dbReference type="ChEBI" id="CHEBI:15378"/>
        <dbReference type="ChEBI" id="CHEBI:30616"/>
        <dbReference type="ChEBI" id="CHEBI:43474"/>
        <dbReference type="ChEBI" id="CHEBI:456216"/>
        <dbReference type="EC" id="5.6.2.4"/>
    </reaction>
</comment>
<keyword evidence="15" id="KW-1017">Isopeptide bond</keyword>
<comment type="function">
    <text evidence="16">ATP-dependent DNA helicase required for initiation of viral DNA replication. It forms a complex with the viral E2 protein. The E1-E2 complex binds to the replication origin which contains binding sites for both proteins.</text>
</comment>
<feature type="domain" description="SF3 helicase" evidence="18">
    <location>
        <begin position="409"/>
        <end position="559"/>
    </location>
</feature>
<accession>A0A1Q1PPH1</accession>
<comment type="subunit">
    <text evidence="15">Can form hexamers. Interacts with E2 protein; this interaction increases E1 DNA binding specificity. Interacts with host DNA polymerase subunit POLA2. Interacts with host single stranded DNA-binding protein RPA1. Interacts with host TOP1; this interaction stimulates the enzymatic activity of TOP1.</text>
</comment>
<dbReference type="InterPro" id="IPR046832">
    <property type="entry name" value="PPV_E1_DBD"/>
</dbReference>
<evidence type="ECO:0000259" key="18">
    <source>
        <dbReference type="PROSITE" id="PS51206"/>
    </source>
</evidence>
<keyword evidence="3 15" id="KW-0597">Phosphoprotein</keyword>
<keyword evidence="7 15" id="KW-0378">Hydrolase</keyword>
<dbReference type="InterPro" id="IPR046935">
    <property type="entry name" value="PPV_E1_DBD_sf"/>
</dbReference>
<dbReference type="InterPro" id="IPR016393">
    <property type="entry name" value="Rep_E1_papillomaV"/>
</dbReference>
<feature type="modified residue" description="Phosphoserine; by host" evidence="15">
    <location>
        <position position="87"/>
    </location>
</feature>
<comment type="similarity">
    <text evidence="15 16">Belongs to the papillomaviridae E1 protein family.</text>
</comment>
<keyword evidence="6 15" id="KW-0547">Nucleotide-binding</keyword>
<dbReference type="InterPro" id="IPR014000">
    <property type="entry name" value="PPV_DNA_helicase_E1_N"/>
</dbReference>